<name>A0A1Y1HLM8_KLENI</name>
<dbReference type="Proteomes" id="UP000054558">
    <property type="component" value="Unassembled WGS sequence"/>
</dbReference>
<evidence type="ECO:0000256" key="1">
    <source>
        <dbReference type="SAM" id="MobiDB-lite"/>
    </source>
</evidence>
<organism evidence="2 3">
    <name type="scientific">Klebsormidium nitens</name>
    <name type="common">Green alga</name>
    <name type="synonym">Ulothrix nitens</name>
    <dbReference type="NCBI Taxonomy" id="105231"/>
    <lineage>
        <taxon>Eukaryota</taxon>
        <taxon>Viridiplantae</taxon>
        <taxon>Streptophyta</taxon>
        <taxon>Klebsormidiophyceae</taxon>
        <taxon>Klebsormidiales</taxon>
        <taxon>Klebsormidiaceae</taxon>
        <taxon>Klebsormidium</taxon>
    </lineage>
</organism>
<feature type="compositionally biased region" description="Basic and acidic residues" evidence="1">
    <location>
        <begin position="334"/>
        <end position="364"/>
    </location>
</feature>
<accession>A0A1Y1HLM8</accession>
<reference evidence="2 3" key="1">
    <citation type="journal article" date="2014" name="Nat. Commun.">
        <title>Klebsormidium flaccidum genome reveals primary factors for plant terrestrial adaptation.</title>
        <authorList>
            <person name="Hori K."/>
            <person name="Maruyama F."/>
            <person name="Fujisawa T."/>
            <person name="Togashi T."/>
            <person name="Yamamoto N."/>
            <person name="Seo M."/>
            <person name="Sato S."/>
            <person name="Yamada T."/>
            <person name="Mori H."/>
            <person name="Tajima N."/>
            <person name="Moriyama T."/>
            <person name="Ikeuchi M."/>
            <person name="Watanabe M."/>
            <person name="Wada H."/>
            <person name="Kobayashi K."/>
            <person name="Saito M."/>
            <person name="Masuda T."/>
            <person name="Sasaki-Sekimoto Y."/>
            <person name="Mashiguchi K."/>
            <person name="Awai K."/>
            <person name="Shimojima M."/>
            <person name="Masuda S."/>
            <person name="Iwai M."/>
            <person name="Nobusawa T."/>
            <person name="Narise T."/>
            <person name="Kondo S."/>
            <person name="Saito H."/>
            <person name="Sato R."/>
            <person name="Murakawa M."/>
            <person name="Ihara Y."/>
            <person name="Oshima-Yamada Y."/>
            <person name="Ohtaka K."/>
            <person name="Satoh M."/>
            <person name="Sonobe K."/>
            <person name="Ishii M."/>
            <person name="Ohtani R."/>
            <person name="Kanamori-Sato M."/>
            <person name="Honoki R."/>
            <person name="Miyazaki D."/>
            <person name="Mochizuki H."/>
            <person name="Umetsu J."/>
            <person name="Higashi K."/>
            <person name="Shibata D."/>
            <person name="Kamiya Y."/>
            <person name="Sato N."/>
            <person name="Nakamura Y."/>
            <person name="Tabata S."/>
            <person name="Ida S."/>
            <person name="Kurokawa K."/>
            <person name="Ohta H."/>
        </authorList>
    </citation>
    <scope>NUCLEOTIDE SEQUENCE [LARGE SCALE GENOMIC DNA]</scope>
    <source>
        <strain evidence="2 3">NIES-2285</strain>
    </source>
</reference>
<dbReference type="EMBL" id="DF236956">
    <property type="protein sequence ID" value="GAQ78069.1"/>
    <property type="molecule type" value="Genomic_DNA"/>
</dbReference>
<protein>
    <submittedName>
        <fullName evidence="2">Uncharacterized protein</fullName>
    </submittedName>
</protein>
<proteinExistence type="predicted"/>
<dbReference type="AlphaFoldDB" id="A0A1Y1HLM8"/>
<sequence length="669" mass="72760">MMHMQTSQKLPLDCRCTIIHKNAIYHMEVQESPTGVPLFALQPANTTERFLGTTPTSPWALLALRRGELEVMNGPHAFGFTHPLIASLILARRAAPRHLPSHSASQTPSELMTFPPEAPDSAACQTSSGSPADFGAFSYDSREDLPIREWKGKGGKRDRTEGLSDESEEKDTPFGQLIRAAEFLTNEEKRSSSEPTERVTATETKPGKRKARAEPRAEPERKAERRRDKKKRLSDLGDAGKGSGSAGHSADCGGEPNPETHVAEGEIPVAGFLERRNEGKRKVKLSKRGEEMAQQLRSPKRARRSPETGGSGNSSETGRAAIPGALQTEFASLNRKERNRLKEAAEEQKADPKGDAADDCERNPSGKRKTRNGGFTRRRDSGLVGVLEAGAKGVPDEETLGGKKQIRGYLKRFLPGGDDSSSARETALVCKVQRPVKDVSKHAAKKEAGSVFPGLESPRKLHLDVVNGEISAVEWDAKGNPKRENGSMTKGWEMQKGGLSGEEAEGLFGSSRGNGSPEGCFLEEDEAEEAVQRDEMEFHTPAGSGASDQHGMRPVPLGESDFPASSAAEADGEGPFQSIRRVAEEFRRRTERPAFGSVERGRDSPVRGTDEVIAPVLGAQVSTLALPIFPVPPDGVLTSWTEQHLALLRLRGGSRWALKVRALGWCLRW</sequence>
<feature type="compositionally biased region" description="Basic and acidic residues" evidence="1">
    <location>
        <begin position="212"/>
        <end position="226"/>
    </location>
</feature>
<evidence type="ECO:0000313" key="2">
    <source>
        <dbReference type="EMBL" id="GAQ78069.1"/>
    </source>
</evidence>
<feature type="region of interest" description="Disordered" evidence="1">
    <location>
        <begin position="99"/>
        <end position="382"/>
    </location>
</feature>
<feature type="region of interest" description="Disordered" evidence="1">
    <location>
        <begin position="539"/>
        <end position="576"/>
    </location>
</feature>
<keyword evidence="3" id="KW-1185">Reference proteome</keyword>
<gene>
    <name evidence="2" type="ORF">KFL_000070380</name>
</gene>
<feature type="compositionally biased region" description="Basic and acidic residues" evidence="1">
    <location>
        <begin position="140"/>
        <end position="162"/>
    </location>
</feature>
<evidence type="ECO:0000313" key="3">
    <source>
        <dbReference type="Proteomes" id="UP000054558"/>
    </source>
</evidence>
<dbReference type="OMA" id="GRCAHAR"/>
<feature type="compositionally biased region" description="Basic and acidic residues" evidence="1">
    <location>
        <begin position="186"/>
        <end position="197"/>
    </location>
</feature>
<feature type="region of interest" description="Disordered" evidence="1">
    <location>
        <begin position="478"/>
        <end position="520"/>
    </location>
</feature>